<dbReference type="InterPro" id="IPR043171">
    <property type="entry name" value="Ap4A_phos1/2-like"/>
</dbReference>
<dbReference type="KEGG" id="ehx:EMIHUDRAFT_108620"/>
<feature type="compositionally biased region" description="Low complexity" evidence="1">
    <location>
        <begin position="296"/>
        <end position="310"/>
    </location>
</feature>
<evidence type="ECO:0000313" key="4">
    <source>
        <dbReference type="Proteomes" id="UP000013827"/>
    </source>
</evidence>
<dbReference type="Pfam" id="PF26217">
    <property type="entry name" value="GDPGP1_N"/>
    <property type="match status" value="1"/>
</dbReference>
<feature type="domain" description="GDPGP1-like N-terminal" evidence="2">
    <location>
        <begin position="39"/>
        <end position="159"/>
    </location>
</feature>
<dbReference type="GeneID" id="17285382"/>
<sequence>MLSGDSLRRSFRHAVVESSSLPPAERLIMYDACDSQEVSQSLGGSAGYRKRLDARRGNKPKKADNQRDVCTPFDHAAFNFSKISNQREILAVLPEYNILTNRFPLFPGHCLLTAKALVPQQLSATHLSAIVRLVSHSGFSAYFNSWCASASVNHFHCHLIDELPPVAQQRLVSGPRVLGEPTLRPAESSGSCYVFGASQLGLVGRAVSAMQAENQPHNLLFTPLHIYVWPKPLQRPARSFDLYPETVGGPELVGSFTVYTERDFAKLSAAAADELVRINTAPLPERLLSGGDDTRPATAPAAVEAASSSSDESDSEAGPPPKQPRTAVRACQSLDSLSLVKLLRSGSGLDELALPLALSKSCLNRSGGLEVS</sequence>
<dbReference type="PANTHER" id="PTHR20884">
    <property type="entry name" value="GDP-D-GLUCOSE PHOSPHORYLASE 1"/>
    <property type="match status" value="1"/>
</dbReference>
<evidence type="ECO:0000256" key="1">
    <source>
        <dbReference type="SAM" id="MobiDB-lite"/>
    </source>
</evidence>
<dbReference type="GO" id="GO:0005085">
    <property type="term" value="F:guanyl-nucleotide exchange factor activity"/>
    <property type="evidence" value="ECO:0007669"/>
    <property type="project" value="UniProtKB-KW"/>
</dbReference>
<dbReference type="GO" id="GO:0080048">
    <property type="term" value="F:GDP-D-glucose phosphorylase activity"/>
    <property type="evidence" value="ECO:0007669"/>
    <property type="project" value="UniProtKB-EC"/>
</dbReference>
<dbReference type="InterPro" id="IPR036265">
    <property type="entry name" value="HIT-like_sf"/>
</dbReference>
<feature type="compositionally biased region" description="Basic and acidic residues" evidence="1">
    <location>
        <begin position="50"/>
        <end position="66"/>
    </location>
</feature>
<dbReference type="PANTHER" id="PTHR20884:SF8">
    <property type="entry name" value="GDP-D-GLUCOSE PHOSPHORYLASE 1"/>
    <property type="match status" value="1"/>
</dbReference>
<dbReference type="Gene3D" id="3.30.428.70">
    <property type="match status" value="1"/>
</dbReference>
<evidence type="ECO:0000259" key="2">
    <source>
        <dbReference type="Pfam" id="PF26217"/>
    </source>
</evidence>
<dbReference type="SUPFAM" id="SSF54197">
    <property type="entry name" value="HIT-like"/>
    <property type="match status" value="1"/>
</dbReference>
<dbReference type="HOGENOM" id="CLU_744815_0_0_1"/>
<dbReference type="GO" id="GO:0016787">
    <property type="term" value="F:hydrolase activity"/>
    <property type="evidence" value="ECO:0007669"/>
    <property type="project" value="UniProtKB-KW"/>
</dbReference>
<feature type="region of interest" description="Disordered" evidence="1">
    <location>
        <begin position="284"/>
        <end position="328"/>
    </location>
</feature>
<accession>A0A0D3KWH6</accession>
<dbReference type="Proteomes" id="UP000013827">
    <property type="component" value="Unassembled WGS sequence"/>
</dbReference>
<protein>
    <recommendedName>
        <fullName evidence="2">GDPGP1-like N-terminal domain-containing protein</fullName>
    </recommendedName>
</protein>
<dbReference type="EnsemblProtists" id="EOD40111">
    <property type="protein sequence ID" value="EOD40111"/>
    <property type="gene ID" value="EMIHUDRAFT_108620"/>
</dbReference>
<dbReference type="PaxDb" id="2903-EOD40111"/>
<dbReference type="GO" id="GO:0000166">
    <property type="term" value="F:nucleotide binding"/>
    <property type="evidence" value="ECO:0007669"/>
    <property type="project" value="UniProtKB-KW"/>
</dbReference>
<dbReference type="RefSeq" id="XP_005792540.1">
    <property type="nucleotide sequence ID" value="XM_005792483.1"/>
</dbReference>
<evidence type="ECO:0000313" key="3">
    <source>
        <dbReference type="EnsemblProtists" id="EOD40111"/>
    </source>
</evidence>
<reference evidence="4" key="1">
    <citation type="journal article" date="2013" name="Nature">
        <title>Pan genome of the phytoplankton Emiliania underpins its global distribution.</title>
        <authorList>
            <person name="Read B.A."/>
            <person name="Kegel J."/>
            <person name="Klute M.J."/>
            <person name="Kuo A."/>
            <person name="Lefebvre S.C."/>
            <person name="Maumus F."/>
            <person name="Mayer C."/>
            <person name="Miller J."/>
            <person name="Monier A."/>
            <person name="Salamov A."/>
            <person name="Young J."/>
            <person name="Aguilar M."/>
            <person name="Claverie J.M."/>
            <person name="Frickenhaus S."/>
            <person name="Gonzalez K."/>
            <person name="Herman E.K."/>
            <person name="Lin Y.C."/>
            <person name="Napier J."/>
            <person name="Ogata H."/>
            <person name="Sarno A.F."/>
            <person name="Shmutz J."/>
            <person name="Schroeder D."/>
            <person name="de Vargas C."/>
            <person name="Verret F."/>
            <person name="von Dassow P."/>
            <person name="Valentin K."/>
            <person name="Van de Peer Y."/>
            <person name="Wheeler G."/>
            <person name="Dacks J.B."/>
            <person name="Delwiche C.F."/>
            <person name="Dyhrman S.T."/>
            <person name="Glockner G."/>
            <person name="John U."/>
            <person name="Richards T."/>
            <person name="Worden A.Z."/>
            <person name="Zhang X."/>
            <person name="Grigoriev I.V."/>
            <person name="Allen A.E."/>
            <person name="Bidle K."/>
            <person name="Borodovsky M."/>
            <person name="Bowler C."/>
            <person name="Brownlee C."/>
            <person name="Cock J.M."/>
            <person name="Elias M."/>
            <person name="Gladyshev V.N."/>
            <person name="Groth M."/>
            <person name="Guda C."/>
            <person name="Hadaegh A."/>
            <person name="Iglesias-Rodriguez M.D."/>
            <person name="Jenkins J."/>
            <person name="Jones B.M."/>
            <person name="Lawson T."/>
            <person name="Leese F."/>
            <person name="Lindquist E."/>
            <person name="Lobanov A."/>
            <person name="Lomsadze A."/>
            <person name="Malik S.B."/>
            <person name="Marsh M.E."/>
            <person name="Mackinder L."/>
            <person name="Mock T."/>
            <person name="Mueller-Roeber B."/>
            <person name="Pagarete A."/>
            <person name="Parker M."/>
            <person name="Probert I."/>
            <person name="Quesneville H."/>
            <person name="Raines C."/>
            <person name="Rensing S.A."/>
            <person name="Riano-Pachon D.M."/>
            <person name="Richier S."/>
            <person name="Rokitta S."/>
            <person name="Shiraiwa Y."/>
            <person name="Soanes D.M."/>
            <person name="van der Giezen M."/>
            <person name="Wahlund T.M."/>
            <person name="Williams B."/>
            <person name="Wilson W."/>
            <person name="Wolfe G."/>
            <person name="Wurch L.L."/>
        </authorList>
    </citation>
    <scope>NUCLEOTIDE SEQUENCE</scope>
</reference>
<feature type="region of interest" description="Disordered" evidence="1">
    <location>
        <begin position="39"/>
        <end position="66"/>
    </location>
</feature>
<dbReference type="AlphaFoldDB" id="A0A0D3KWH6"/>
<organism evidence="3 4">
    <name type="scientific">Emiliania huxleyi (strain CCMP1516)</name>
    <dbReference type="NCBI Taxonomy" id="280463"/>
    <lineage>
        <taxon>Eukaryota</taxon>
        <taxon>Haptista</taxon>
        <taxon>Haptophyta</taxon>
        <taxon>Prymnesiophyceae</taxon>
        <taxon>Isochrysidales</taxon>
        <taxon>Noelaerhabdaceae</taxon>
        <taxon>Emiliania</taxon>
    </lineage>
</organism>
<reference evidence="3" key="2">
    <citation type="submission" date="2024-10" db="UniProtKB">
        <authorList>
            <consortium name="EnsemblProtists"/>
        </authorList>
    </citation>
    <scope>IDENTIFICATION</scope>
</reference>
<dbReference type="InterPro" id="IPR026506">
    <property type="entry name" value="GDPGP"/>
</dbReference>
<dbReference type="GO" id="GO:0005737">
    <property type="term" value="C:cytoplasm"/>
    <property type="evidence" value="ECO:0007669"/>
    <property type="project" value="UniProtKB-SubCell"/>
</dbReference>
<name>A0A0D3KWH6_EMIH1</name>
<dbReference type="STRING" id="2903.R1FWL9"/>
<dbReference type="InterPro" id="IPR058866">
    <property type="entry name" value="GDPGP1_N"/>
</dbReference>
<proteinExistence type="predicted"/>
<keyword evidence="4" id="KW-1185">Reference proteome</keyword>
<dbReference type="GO" id="GO:0006006">
    <property type="term" value="P:glucose metabolic process"/>
    <property type="evidence" value="ECO:0007669"/>
    <property type="project" value="TreeGrafter"/>
</dbReference>